<dbReference type="OrthoDB" id="9806522at2"/>
<dbReference type="PATRIC" id="fig|1178515.4.peg.2815"/>
<dbReference type="InterPro" id="IPR027470">
    <property type="entry name" value="Cation_efflux_CTD"/>
</dbReference>
<comment type="similarity">
    <text evidence="2">Belongs to the cation diffusion facilitator (CDF) transporter (TC 2.A.4) family.</text>
</comment>
<gene>
    <name evidence="10" type="ORF">SY83_14025</name>
</gene>
<evidence type="ECO:0000313" key="10">
    <source>
        <dbReference type="EMBL" id="ANE47196.1"/>
    </source>
</evidence>
<evidence type="ECO:0000256" key="1">
    <source>
        <dbReference type="ARBA" id="ARBA00004141"/>
    </source>
</evidence>
<keyword evidence="11" id="KW-1185">Reference proteome</keyword>
<evidence type="ECO:0000256" key="3">
    <source>
        <dbReference type="ARBA" id="ARBA00022448"/>
    </source>
</evidence>
<dbReference type="Pfam" id="PF01545">
    <property type="entry name" value="Cation_efflux"/>
    <property type="match status" value="1"/>
</dbReference>
<evidence type="ECO:0000256" key="6">
    <source>
        <dbReference type="ARBA" id="ARBA00023136"/>
    </source>
</evidence>
<dbReference type="InterPro" id="IPR002524">
    <property type="entry name" value="Cation_efflux"/>
</dbReference>
<dbReference type="InterPro" id="IPR027469">
    <property type="entry name" value="Cation_efflux_TMD_sf"/>
</dbReference>
<dbReference type="GO" id="GO:0016020">
    <property type="term" value="C:membrane"/>
    <property type="evidence" value="ECO:0007669"/>
    <property type="project" value="UniProtKB-SubCell"/>
</dbReference>
<dbReference type="PANTHER" id="PTHR43840">
    <property type="entry name" value="MITOCHONDRIAL METAL TRANSPORTER 1-RELATED"/>
    <property type="match status" value="1"/>
</dbReference>
<dbReference type="RefSeq" id="WP_068607496.1">
    <property type="nucleotide sequence ID" value="NZ_CP011388.1"/>
</dbReference>
<dbReference type="InterPro" id="IPR058533">
    <property type="entry name" value="Cation_efflux_TM"/>
</dbReference>
<proteinExistence type="inferred from homology"/>
<evidence type="ECO:0000256" key="2">
    <source>
        <dbReference type="ARBA" id="ARBA00008114"/>
    </source>
</evidence>
<feature type="domain" description="Cation efflux protein cytoplasmic" evidence="9">
    <location>
        <begin position="212"/>
        <end position="289"/>
    </location>
</feature>
<sequence>MKDQRKEGYGWLLMAGQMLLAGSKGLLGLFGGSQAMLADAAQTAAGSVHTAVSSAGFRRIGPLYASRPYEREKMHKVASIISSIVIIVLGLEIGLHAAQQLFRGEGPEAPEWYVPLFMTVLFAIRILFALRRQHHDRSKAGAIRKAGWPSQEWVPAITLVGVSLAYAGERSGTYALLYADGVGALLAGLLMIWSGYLTISASVRGSASALLRKEEAGDFTETAQRISGVIAVEHLEAREQGHYVVVDIRISVSPGITVAEGQEIGKIVKFHLMKKHAHITDVLVRVTPYESGYPYKRSTDMHSEPLMTLLQ</sequence>
<feature type="domain" description="Cation efflux protein transmembrane" evidence="8">
    <location>
        <begin position="15"/>
        <end position="204"/>
    </location>
</feature>
<accession>A0A172TJQ5</accession>
<evidence type="ECO:0000259" key="8">
    <source>
        <dbReference type="Pfam" id="PF01545"/>
    </source>
</evidence>
<evidence type="ECO:0000256" key="4">
    <source>
        <dbReference type="ARBA" id="ARBA00022692"/>
    </source>
</evidence>
<dbReference type="GO" id="GO:0008324">
    <property type="term" value="F:monoatomic cation transmembrane transporter activity"/>
    <property type="evidence" value="ECO:0007669"/>
    <property type="project" value="InterPro"/>
</dbReference>
<organism evidence="10 11">
    <name type="scientific">Paenibacillus swuensis</name>
    <dbReference type="NCBI Taxonomy" id="1178515"/>
    <lineage>
        <taxon>Bacteria</taxon>
        <taxon>Bacillati</taxon>
        <taxon>Bacillota</taxon>
        <taxon>Bacilli</taxon>
        <taxon>Bacillales</taxon>
        <taxon>Paenibacillaceae</taxon>
        <taxon>Paenibacillus</taxon>
    </lineage>
</organism>
<keyword evidence="4 7" id="KW-0812">Transmembrane</keyword>
<name>A0A172TJQ5_9BACL</name>
<dbReference type="SUPFAM" id="SSF160240">
    <property type="entry name" value="Cation efflux protein cytoplasmic domain-like"/>
    <property type="match status" value="1"/>
</dbReference>
<comment type="subcellular location">
    <subcellularLocation>
        <location evidence="1">Membrane</location>
        <topology evidence="1">Multi-pass membrane protein</topology>
    </subcellularLocation>
</comment>
<dbReference type="InterPro" id="IPR036837">
    <property type="entry name" value="Cation_efflux_CTD_sf"/>
</dbReference>
<reference evidence="10 11" key="1">
    <citation type="submission" date="2015-01" db="EMBL/GenBank/DDBJ databases">
        <title>Paenibacillus swuensis/DY6/whole genome sequencing.</title>
        <authorList>
            <person name="Kim M.K."/>
            <person name="Srinivasan S."/>
            <person name="Lee J.-J."/>
        </authorList>
    </citation>
    <scope>NUCLEOTIDE SEQUENCE [LARGE SCALE GENOMIC DNA]</scope>
    <source>
        <strain evidence="10 11">DY6</strain>
    </source>
</reference>
<dbReference type="EMBL" id="CP011388">
    <property type="protein sequence ID" value="ANE47196.1"/>
    <property type="molecule type" value="Genomic_DNA"/>
</dbReference>
<evidence type="ECO:0000256" key="5">
    <source>
        <dbReference type="ARBA" id="ARBA00022989"/>
    </source>
</evidence>
<feature type="transmembrane region" description="Helical" evidence="7">
    <location>
        <begin position="174"/>
        <end position="196"/>
    </location>
</feature>
<dbReference type="KEGG" id="pswu:SY83_14025"/>
<evidence type="ECO:0000259" key="9">
    <source>
        <dbReference type="Pfam" id="PF16916"/>
    </source>
</evidence>
<keyword evidence="5 7" id="KW-1133">Transmembrane helix</keyword>
<protein>
    <submittedName>
        <fullName evidence="10">Uncharacterized protein</fullName>
    </submittedName>
</protein>
<feature type="transmembrane region" description="Helical" evidence="7">
    <location>
        <begin position="77"/>
        <end position="97"/>
    </location>
</feature>
<evidence type="ECO:0000256" key="7">
    <source>
        <dbReference type="SAM" id="Phobius"/>
    </source>
</evidence>
<dbReference type="NCBIfam" id="TIGR01297">
    <property type="entry name" value="CDF"/>
    <property type="match status" value="1"/>
</dbReference>
<feature type="transmembrane region" description="Helical" evidence="7">
    <location>
        <begin position="112"/>
        <end position="130"/>
    </location>
</feature>
<dbReference type="Proteomes" id="UP000076927">
    <property type="component" value="Chromosome"/>
</dbReference>
<dbReference type="PANTHER" id="PTHR43840:SF15">
    <property type="entry name" value="MITOCHONDRIAL METAL TRANSPORTER 1-RELATED"/>
    <property type="match status" value="1"/>
</dbReference>
<keyword evidence="6 7" id="KW-0472">Membrane</keyword>
<dbReference type="Gene3D" id="3.30.70.1350">
    <property type="entry name" value="Cation efflux protein, cytoplasmic domain"/>
    <property type="match status" value="1"/>
</dbReference>
<dbReference type="SUPFAM" id="SSF161111">
    <property type="entry name" value="Cation efflux protein transmembrane domain-like"/>
    <property type="match status" value="1"/>
</dbReference>
<evidence type="ECO:0000313" key="11">
    <source>
        <dbReference type="Proteomes" id="UP000076927"/>
    </source>
</evidence>
<dbReference type="InterPro" id="IPR050291">
    <property type="entry name" value="CDF_Transporter"/>
</dbReference>
<dbReference type="Gene3D" id="1.20.1510.10">
    <property type="entry name" value="Cation efflux protein transmembrane domain"/>
    <property type="match status" value="1"/>
</dbReference>
<dbReference type="AlphaFoldDB" id="A0A172TJQ5"/>
<dbReference type="STRING" id="1178515.SY83_14025"/>
<keyword evidence="3" id="KW-0813">Transport</keyword>
<dbReference type="Pfam" id="PF16916">
    <property type="entry name" value="ZT_dimer"/>
    <property type="match status" value="1"/>
</dbReference>